<name>A0AAD7AID3_9AGAR</name>
<keyword evidence="2" id="KW-1185">Reference proteome</keyword>
<protein>
    <submittedName>
        <fullName evidence="1">Uncharacterized protein</fullName>
    </submittedName>
</protein>
<comment type="caution">
    <text evidence="1">The sequence shown here is derived from an EMBL/GenBank/DDBJ whole genome shotgun (WGS) entry which is preliminary data.</text>
</comment>
<proteinExistence type="predicted"/>
<sequence>MYIEPDLALPFFALRFPLLRSFTSGTWDEGITSFPGFHDFILAHSETLEDLAMEYSSRQEVNPTALVFGSDDSLPPTCLPNLRVFKGHCRNVESMARAKLQCSRSLADLTIGVGRIENPRAEIERMLDEIGSGRLRKCLGGLKELDFDFFASADEERDWIPLFIRRWGEICGSSLEVWHGFLPFVWSWGPDELADFFSSFAKLQVIWLAHDSRCFGVFPADSNPERVSPEVIASYVRSLAQRCPALEEVWLLIWGYETSCWKVERRQGSPLSVRCAD</sequence>
<dbReference type="EMBL" id="JARIHO010000006">
    <property type="protein sequence ID" value="KAJ7359511.1"/>
    <property type="molecule type" value="Genomic_DNA"/>
</dbReference>
<evidence type="ECO:0000313" key="1">
    <source>
        <dbReference type="EMBL" id="KAJ7359511.1"/>
    </source>
</evidence>
<gene>
    <name evidence="1" type="ORF">DFH08DRAFT_952634</name>
</gene>
<dbReference type="AlphaFoldDB" id="A0AAD7AID3"/>
<organism evidence="1 2">
    <name type="scientific">Mycena albidolilacea</name>
    <dbReference type="NCBI Taxonomy" id="1033008"/>
    <lineage>
        <taxon>Eukaryota</taxon>
        <taxon>Fungi</taxon>
        <taxon>Dikarya</taxon>
        <taxon>Basidiomycota</taxon>
        <taxon>Agaricomycotina</taxon>
        <taxon>Agaricomycetes</taxon>
        <taxon>Agaricomycetidae</taxon>
        <taxon>Agaricales</taxon>
        <taxon>Marasmiineae</taxon>
        <taxon>Mycenaceae</taxon>
        <taxon>Mycena</taxon>
    </lineage>
</organism>
<accession>A0AAD7AID3</accession>
<evidence type="ECO:0000313" key="2">
    <source>
        <dbReference type="Proteomes" id="UP001218218"/>
    </source>
</evidence>
<reference evidence="1" key="1">
    <citation type="submission" date="2023-03" db="EMBL/GenBank/DDBJ databases">
        <title>Massive genome expansion in bonnet fungi (Mycena s.s.) driven by repeated elements and novel gene families across ecological guilds.</title>
        <authorList>
            <consortium name="Lawrence Berkeley National Laboratory"/>
            <person name="Harder C.B."/>
            <person name="Miyauchi S."/>
            <person name="Viragh M."/>
            <person name="Kuo A."/>
            <person name="Thoen E."/>
            <person name="Andreopoulos B."/>
            <person name="Lu D."/>
            <person name="Skrede I."/>
            <person name="Drula E."/>
            <person name="Henrissat B."/>
            <person name="Morin E."/>
            <person name="Kohler A."/>
            <person name="Barry K."/>
            <person name="LaButti K."/>
            <person name="Morin E."/>
            <person name="Salamov A."/>
            <person name="Lipzen A."/>
            <person name="Mereny Z."/>
            <person name="Hegedus B."/>
            <person name="Baldrian P."/>
            <person name="Stursova M."/>
            <person name="Weitz H."/>
            <person name="Taylor A."/>
            <person name="Grigoriev I.V."/>
            <person name="Nagy L.G."/>
            <person name="Martin F."/>
            <person name="Kauserud H."/>
        </authorList>
    </citation>
    <scope>NUCLEOTIDE SEQUENCE</scope>
    <source>
        <strain evidence="1">CBHHK002</strain>
    </source>
</reference>
<dbReference type="Proteomes" id="UP001218218">
    <property type="component" value="Unassembled WGS sequence"/>
</dbReference>